<evidence type="ECO:0000256" key="3">
    <source>
        <dbReference type="RuleBase" id="RU361235"/>
    </source>
</evidence>
<feature type="signal peptide" evidence="3">
    <location>
        <begin position="1"/>
        <end position="21"/>
    </location>
</feature>
<keyword evidence="2 3" id="KW-0378">Hydrolase</keyword>
<evidence type="ECO:0000259" key="4">
    <source>
        <dbReference type="Pfam" id="PF00135"/>
    </source>
</evidence>
<dbReference type="InterPro" id="IPR029058">
    <property type="entry name" value="AB_hydrolase_fold"/>
</dbReference>
<keyword evidence="6" id="KW-1185">Reference proteome</keyword>
<feature type="chain" id="PRO_5014492549" description="Carboxylic ester hydrolase" evidence="3">
    <location>
        <begin position="22"/>
        <end position="559"/>
    </location>
</feature>
<reference evidence="5 6" key="1">
    <citation type="submission" date="2018-01" db="EMBL/GenBank/DDBJ databases">
        <title>Whole genome analyses suggest that Burkholderia sensu lato contains two further novel genera in the rhizoxinica-symbiotica group Mycetohabitans gen. nov., and Trinickia gen. nov.: implications for the evolution of diazotrophy and nodulation in the Burkholderiaceae.</title>
        <authorList>
            <person name="Estrada-de los Santos P."/>
            <person name="Palmer M."/>
            <person name="Chavez-Ramirez B."/>
            <person name="Beukes C."/>
            <person name="Steenkamp E.T."/>
            <person name="Hirsch A.M."/>
            <person name="Manyaka P."/>
            <person name="Maluk M."/>
            <person name="Lafos M."/>
            <person name="Crook M."/>
            <person name="Gross E."/>
            <person name="Simon M.F."/>
            <person name="Bueno dos Reis Junior F."/>
            <person name="Poole P.S."/>
            <person name="Venter S.N."/>
            <person name="James E.K."/>
        </authorList>
    </citation>
    <scope>NUCLEOTIDE SEQUENCE [LARGE SCALE GENOMIC DNA]</scope>
    <source>
        <strain evidence="5 6">JPY 581</strain>
    </source>
</reference>
<feature type="domain" description="Carboxylesterase type B" evidence="4">
    <location>
        <begin position="28"/>
        <end position="553"/>
    </location>
</feature>
<dbReference type="PROSITE" id="PS00122">
    <property type="entry name" value="CARBOXYLESTERASE_B_1"/>
    <property type="match status" value="1"/>
</dbReference>
<keyword evidence="3" id="KW-0732">Signal</keyword>
<sequence>MMAFALSLLIGLGGISSFASTKGLSSDGPVIHTASGAVRGVTRDGINMFLGIPYASPPVGDLRWRPPQPAKPWSGVRAATHFASTCAQATQFGVFAGPVSTSEDCLYLNVFVAKGAPKNAKRPVIVWLHGGANLSGESDDYDASKLATGGPDGVETVVVTINYRLGVLGLFSNPAINSEGHPWGNYTILDQQAALRWVQQNIAAFGGDPTKVAIAGQSAGAVNIGVHMLSPLSKGLFSRAISQSSPGFTAWYLPRTIQDQLSANFTKQAGCPESGEESAKCLRNLSVARILQIEGTPKSFNMVVSPSPFVDGTILPSSPEQAWQAGNFNKVPLLGGSTKDEYMFFTGAAEYFTGPPQSSLTAKEYAAKTAGGQPCDFCNFEFSFRSDAAAQYPLSSYGDDPMMAMDRIESDPIKCRELHVLNMISKRVPTYAYDFSYRNAPYYYPKMSGYRPLAAHTIDIQFLFPKWHGGPLGVNLDQETGQPRELNAQETKLSDEMVAEWTNFADTGNPNGKGDAPWPRFTGGDDAKYFVQDIPTSLESVAEFRKQYQCDFWDPRIKY</sequence>
<dbReference type="GO" id="GO:0016787">
    <property type="term" value="F:hydrolase activity"/>
    <property type="evidence" value="ECO:0007669"/>
    <property type="project" value="UniProtKB-KW"/>
</dbReference>
<protein>
    <recommendedName>
        <fullName evidence="3">Carboxylic ester hydrolase</fullName>
        <ecNumber evidence="3">3.1.1.-</ecNumber>
    </recommendedName>
</protein>
<comment type="caution">
    <text evidence="5">The sequence shown here is derived from an EMBL/GenBank/DDBJ whole genome shotgun (WGS) entry which is preliminary data.</text>
</comment>
<dbReference type="PANTHER" id="PTHR11559">
    <property type="entry name" value="CARBOXYLESTERASE"/>
    <property type="match status" value="1"/>
</dbReference>
<dbReference type="RefSeq" id="WP_102607239.1">
    <property type="nucleotide sequence ID" value="NZ_PNYC01000021.1"/>
</dbReference>
<dbReference type="InterPro" id="IPR019826">
    <property type="entry name" value="Carboxylesterase_B_AS"/>
</dbReference>
<dbReference type="Proteomes" id="UP000235777">
    <property type="component" value="Unassembled WGS sequence"/>
</dbReference>
<dbReference type="InterPro" id="IPR050309">
    <property type="entry name" value="Type-B_Carboxylest/Lipase"/>
</dbReference>
<evidence type="ECO:0000313" key="6">
    <source>
        <dbReference type="Proteomes" id="UP000235777"/>
    </source>
</evidence>
<comment type="similarity">
    <text evidence="1 3">Belongs to the type-B carboxylesterase/lipase family.</text>
</comment>
<organism evidence="5 6">
    <name type="scientific">Trinickia symbiotica</name>
    <dbReference type="NCBI Taxonomy" id="863227"/>
    <lineage>
        <taxon>Bacteria</taxon>
        <taxon>Pseudomonadati</taxon>
        <taxon>Pseudomonadota</taxon>
        <taxon>Betaproteobacteria</taxon>
        <taxon>Burkholderiales</taxon>
        <taxon>Burkholderiaceae</taxon>
        <taxon>Trinickia</taxon>
    </lineage>
</organism>
<dbReference type="InterPro" id="IPR002018">
    <property type="entry name" value="CarbesteraseB"/>
</dbReference>
<dbReference type="SUPFAM" id="SSF53474">
    <property type="entry name" value="alpha/beta-Hydrolases"/>
    <property type="match status" value="1"/>
</dbReference>
<proteinExistence type="inferred from homology"/>
<name>A0A2N7WTC7_9BURK</name>
<dbReference type="EMBL" id="PNYC01000021">
    <property type="protein sequence ID" value="PMS32647.1"/>
    <property type="molecule type" value="Genomic_DNA"/>
</dbReference>
<evidence type="ECO:0000256" key="1">
    <source>
        <dbReference type="ARBA" id="ARBA00005964"/>
    </source>
</evidence>
<dbReference type="EC" id="3.1.1.-" evidence="3"/>
<gene>
    <name evidence="5" type="ORF">C0Z20_26115</name>
</gene>
<dbReference type="Gene3D" id="3.40.50.1820">
    <property type="entry name" value="alpha/beta hydrolase"/>
    <property type="match status" value="1"/>
</dbReference>
<dbReference type="Pfam" id="PF00135">
    <property type="entry name" value="COesterase"/>
    <property type="match status" value="1"/>
</dbReference>
<dbReference type="STRING" id="863227.GCA_000373005_03270"/>
<dbReference type="AlphaFoldDB" id="A0A2N7WTC7"/>
<evidence type="ECO:0000256" key="2">
    <source>
        <dbReference type="ARBA" id="ARBA00022801"/>
    </source>
</evidence>
<accession>A0A2N7WTC7</accession>
<evidence type="ECO:0000313" key="5">
    <source>
        <dbReference type="EMBL" id="PMS32647.1"/>
    </source>
</evidence>